<proteinExistence type="predicted"/>
<evidence type="ECO:0000256" key="1">
    <source>
        <dbReference type="SAM" id="SignalP"/>
    </source>
</evidence>
<dbReference type="InterPro" id="IPR014917">
    <property type="entry name" value="DUF1800"/>
</dbReference>
<keyword evidence="3" id="KW-1185">Reference proteome</keyword>
<dbReference type="RefSeq" id="WP_158287341.1">
    <property type="nucleotide sequence ID" value="NZ_SLWQ01000002.1"/>
</dbReference>
<feature type="signal peptide" evidence="1">
    <location>
        <begin position="1"/>
        <end position="28"/>
    </location>
</feature>
<name>A0A4V2S2V8_9GAMM</name>
<protein>
    <submittedName>
        <fullName evidence="2">Uncharacterized protein (DUF1800 family)</fullName>
    </submittedName>
</protein>
<dbReference type="PANTHER" id="PTHR43737:SF1">
    <property type="entry name" value="DUF1501 DOMAIN-CONTAINING PROTEIN"/>
    <property type="match status" value="1"/>
</dbReference>
<reference evidence="2 3" key="1">
    <citation type="journal article" date="2015" name="Stand. Genomic Sci.">
        <title>Genomic Encyclopedia of Bacterial and Archaeal Type Strains, Phase III: the genomes of soil and plant-associated and newly described type strains.</title>
        <authorList>
            <person name="Whitman W.B."/>
            <person name="Woyke T."/>
            <person name="Klenk H.P."/>
            <person name="Zhou Y."/>
            <person name="Lilburn T.G."/>
            <person name="Beck B.J."/>
            <person name="De Vos P."/>
            <person name="Vandamme P."/>
            <person name="Eisen J.A."/>
            <person name="Garrity G."/>
            <person name="Hugenholtz P."/>
            <person name="Kyrpides N.C."/>
        </authorList>
    </citation>
    <scope>NUCLEOTIDE SEQUENCE [LARGE SCALE GENOMIC DNA]</scope>
    <source>
        <strain evidence="2 3">A3</strain>
    </source>
</reference>
<dbReference type="AlphaFoldDB" id="A0A4V2S2V8"/>
<keyword evidence="1" id="KW-0732">Signal</keyword>
<organism evidence="2 3">
    <name type="scientific">Dokdonella fugitiva</name>
    <dbReference type="NCBI Taxonomy" id="328517"/>
    <lineage>
        <taxon>Bacteria</taxon>
        <taxon>Pseudomonadati</taxon>
        <taxon>Pseudomonadota</taxon>
        <taxon>Gammaproteobacteria</taxon>
        <taxon>Lysobacterales</taxon>
        <taxon>Rhodanobacteraceae</taxon>
        <taxon>Dokdonella</taxon>
    </lineage>
</organism>
<feature type="chain" id="PRO_5020601776" evidence="1">
    <location>
        <begin position="29"/>
        <end position="629"/>
    </location>
</feature>
<dbReference type="EMBL" id="SLWQ01000002">
    <property type="protein sequence ID" value="TCO41940.1"/>
    <property type="molecule type" value="Genomic_DNA"/>
</dbReference>
<accession>A0A4V2S2V8</accession>
<comment type="caution">
    <text evidence="2">The sequence shown here is derived from an EMBL/GenBank/DDBJ whole genome shotgun (WGS) entry which is preliminary data.</text>
</comment>
<dbReference type="Pfam" id="PF08811">
    <property type="entry name" value="DUF1800"/>
    <property type="match status" value="1"/>
</dbReference>
<dbReference type="OrthoDB" id="9772295at2"/>
<sequence>MRFARSLQDFRVVALACLCALPVVRTHAQSHWPDQNFHDGFEGIGGGPATDADASRFLAQATFGATLEEIAHLRAVGYEAWLAEQFARAPSKQVPYLDWVQGLSCPGDDEYCNEVAEWSGTRLQAWTINSVGTPDPSRSQQVPTDQLRQRVAFALSEIFVVSNSNGTLAQQPWALASFYDMLAADAFGNYRTLLEDVTKHPAMGVFLSSIQNQKADPDENIHPDENYAREINQLFSIGLVQLNLDGTPKLVGGQPVPTYGQETVRGFAAVFTGWDFNSIGCSIDYQDGMPLCCDNPDNPWQYFYCGPANADDPAWQRPMEPVEYWHDDTTDKQLLDYPGVALPGGVLLHGGTAQAELTAALDNVFNHPNVGPFIAIRLIQRLVTSNPTPAYVQRVARVFNDDGSAAHVRGNLKAVVKAILLDPEARYGQWQKPDTFGKLREPLLRITQLWRAMASRTPTGNPVYSGRPANLDTWPPIVEQIGEAPLYSPTVFNFFKPDFAQPGEVRTRGLVSPEFQILGDTTSTAMPNYLFHQVFCNYTASDACWDADDPQTLQVNEARDAPLAASNPAALVDRYDVLMMGGQMSPFMRNVIVTRLLAMDADDYDDIGRARVQEALYLVFNSPEYSIQK</sequence>
<dbReference type="PANTHER" id="PTHR43737">
    <property type="entry name" value="BLL7424 PROTEIN"/>
    <property type="match status" value="1"/>
</dbReference>
<dbReference type="Proteomes" id="UP000294862">
    <property type="component" value="Unassembled WGS sequence"/>
</dbReference>
<gene>
    <name evidence="2" type="ORF">EV148_102294</name>
</gene>
<evidence type="ECO:0000313" key="2">
    <source>
        <dbReference type="EMBL" id="TCO41940.1"/>
    </source>
</evidence>
<evidence type="ECO:0000313" key="3">
    <source>
        <dbReference type="Proteomes" id="UP000294862"/>
    </source>
</evidence>